<feature type="transmembrane region" description="Helical" evidence="1">
    <location>
        <begin position="20"/>
        <end position="45"/>
    </location>
</feature>
<keyword evidence="1" id="KW-0472">Membrane</keyword>
<dbReference type="Proteomes" id="UP000193411">
    <property type="component" value="Unassembled WGS sequence"/>
</dbReference>
<evidence type="ECO:0000313" key="2">
    <source>
        <dbReference type="EMBL" id="ORZ39947.1"/>
    </source>
</evidence>
<name>A0A1Y2HZA7_9FUNG</name>
<keyword evidence="3" id="KW-1185">Reference proteome</keyword>
<protein>
    <submittedName>
        <fullName evidence="2">Uncharacterized protein</fullName>
    </submittedName>
</protein>
<evidence type="ECO:0000256" key="1">
    <source>
        <dbReference type="SAM" id="Phobius"/>
    </source>
</evidence>
<organism evidence="2 3">
    <name type="scientific">Catenaria anguillulae PL171</name>
    <dbReference type="NCBI Taxonomy" id="765915"/>
    <lineage>
        <taxon>Eukaryota</taxon>
        <taxon>Fungi</taxon>
        <taxon>Fungi incertae sedis</taxon>
        <taxon>Blastocladiomycota</taxon>
        <taxon>Blastocladiomycetes</taxon>
        <taxon>Blastocladiales</taxon>
        <taxon>Catenariaceae</taxon>
        <taxon>Catenaria</taxon>
    </lineage>
</organism>
<gene>
    <name evidence="2" type="ORF">BCR44DRAFT_1425947</name>
</gene>
<dbReference type="AlphaFoldDB" id="A0A1Y2HZA7"/>
<sequence>MKHVKLWLGFGLERWRGRALRLLLLLLLGIVVGGGGGIGGGGLILCRALCCRVVSGLRGSVEFRGGGGQGSGLDAVFGMGRDDRELEEVKGRLVANNLDNDIGSEGECGAVQWADDNVRGLKQVSH</sequence>
<keyword evidence="1" id="KW-0812">Transmembrane</keyword>
<keyword evidence="1" id="KW-1133">Transmembrane helix</keyword>
<accession>A0A1Y2HZA7</accession>
<proteinExistence type="predicted"/>
<evidence type="ECO:0000313" key="3">
    <source>
        <dbReference type="Proteomes" id="UP000193411"/>
    </source>
</evidence>
<dbReference type="EMBL" id="MCFL01000004">
    <property type="protein sequence ID" value="ORZ39947.1"/>
    <property type="molecule type" value="Genomic_DNA"/>
</dbReference>
<comment type="caution">
    <text evidence="2">The sequence shown here is derived from an EMBL/GenBank/DDBJ whole genome shotgun (WGS) entry which is preliminary data.</text>
</comment>
<reference evidence="2 3" key="1">
    <citation type="submission" date="2016-07" db="EMBL/GenBank/DDBJ databases">
        <title>Pervasive Adenine N6-methylation of Active Genes in Fungi.</title>
        <authorList>
            <consortium name="DOE Joint Genome Institute"/>
            <person name="Mondo S.J."/>
            <person name="Dannebaum R.O."/>
            <person name="Kuo R.C."/>
            <person name="Labutti K."/>
            <person name="Haridas S."/>
            <person name="Kuo A."/>
            <person name="Salamov A."/>
            <person name="Ahrendt S.R."/>
            <person name="Lipzen A."/>
            <person name="Sullivan W."/>
            <person name="Andreopoulos W.B."/>
            <person name="Clum A."/>
            <person name="Lindquist E."/>
            <person name="Daum C."/>
            <person name="Ramamoorthy G.K."/>
            <person name="Gryganskyi A."/>
            <person name="Culley D."/>
            <person name="Magnuson J.K."/>
            <person name="James T.Y."/>
            <person name="O'Malley M.A."/>
            <person name="Stajich J.E."/>
            <person name="Spatafora J.W."/>
            <person name="Visel A."/>
            <person name="Grigoriev I.V."/>
        </authorList>
    </citation>
    <scope>NUCLEOTIDE SEQUENCE [LARGE SCALE GENOMIC DNA]</scope>
    <source>
        <strain evidence="2 3">PL171</strain>
    </source>
</reference>